<comment type="similarity">
    <text evidence="1">Belongs to the LysR transcriptional regulatory family.</text>
</comment>
<dbReference type="SUPFAM" id="SSF46785">
    <property type="entry name" value="Winged helix' DNA-binding domain"/>
    <property type="match status" value="1"/>
</dbReference>
<keyword evidence="4" id="KW-0804">Transcription</keyword>
<gene>
    <name evidence="6" type="ORF">RB24_18340</name>
</gene>
<dbReference type="Pfam" id="PF03466">
    <property type="entry name" value="LysR_substrate"/>
    <property type="match status" value="1"/>
</dbReference>
<dbReference type="Gene3D" id="3.40.190.290">
    <property type="match status" value="1"/>
</dbReference>
<proteinExistence type="inferred from homology"/>
<name>A0ABX9BY59_9BURK</name>
<evidence type="ECO:0000259" key="5">
    <source>
        <dbReference type="PROSITE" id="PS50931"/>
    </source>
</evidence>
<evidence type="ECO:0000256" key="2">
    <source>
        <dbReference type="ARBA" id="ARBA00023015"/>
    </source>
</evidence>
<dbReference type="Gene3D" id="1.10.10.10">
    <property type="entry name" value="Winged helix-like DNA-binding domain superfamily/Winged helix DNA-binding domain"/>
    <property type="match status" value="1"/>
</dbReference>
<dbReference type="Proteomes" id="UP000248631">
    <property type="component" value="Unassembled WGS sequence"/>
</dbReference>
<sequence length="317" mass="34701">MDSFNGIAVFIQAMEAGSFIRAAQRLHLSRSAVGKSIARLEERLGVRLFLRNTRSQSLTEEGRAYYQRCLRALEELESGQALVAEGRCEPTGRVHISSPVLFGRMCVAPVLVELARRWPQLDITASFTDRRVDLVEEGVDLVLRSGPLPDTSHLVARKMGVQTMMLCASPQYLADHGRPRHFSDLARHHAILYGKAVGWPIRDEEGKVRMAPVTSRLHFDDLEAIAAATVAGAGLAHLPCWLISAHVKAGRLVKLMPEESFATIDMHLAWSPTRHLPLRIRTVIDALAAALPPLLGVGVPRSGRSPGAVVRRDGAAA</sequence>
<reference evidence="6 7" key="1">
    <citation type="submission" date="2014-12" db="EMBL/GenBank/DDBJ databases">
        <title>Complete genome sequence of Herbaspirillum rubrisubalbicans Os38.</title>
        <authorList>
            <person name="Chen M."/>
            <person name="An Q."/>
        </authorList>
    </citation>
    <scope>NUCLEOTIDE SEQUENCE [LARGE SCALE GENOMIC DNA]</scope>
    <source>
        <strain evidence="6 7">Os38</strain>
    </source>
</reference>
<dbReference type="PANTHER" id="PTHR30537">
    <property type="entry name" value="HTH-TYPE TRANSCRIPTIONAL REGULATOR"/>
    <property type="match status" value="1"/>
</dbReference>
<evidence type="ECO:0000313" key="6">
    <source>
        <dbReference type="EMBL" id="RAM62924.1"/>
    </source>
</evidence>
<dbReference type="Pfam" id="PF00126">
    <property type="entry name" value="HTH_1"/>
    <property type="match status" value="1"/>
</dbReference>
<organism evidence="6 7">
    <name type="scientific">Herbaspirillum rubrisubalbicans</name>
    <dbReference type="NCBI Taxonomy" id="80842"/>
    <lineage>
        <taxon>Bacteria</taxon>
        <taxon>Pseudomonadati</taxon>
        <taxon>Pseudomonadota</taxon>
        <taxon>Betaproteobacteria</taxon>
        <taxon>Burkholderiales</taxon>
        <taxon>Oxalobacteraceae</taxon>
        <taxon>Herbaspirillum</taxon>
    </lineage>
</organism>
<dbReference type="EMBL" id="JUGD01000023">
    <property type="protein sequence ID" value="RAM62924.1"/>
    <property type="molecule type" value="Genomic_DNA"/>
</dbReference>
<keyword evidence="7" id="KW-1185">Reference proteome</keyword>
<dbReference type="InterPro" id="IPR000847">
    <property type="entry name" value="LysR_HTH_N"/>
</dbReference>
<dbReference type="PRINTS" id="PR00039">
    <property type="entry name" value="HTHLYSR"/>
</dbReference>
<dbReference type="SUPFAM" id="SSF53850">
    <property type="entry name" value="Periplasmic binding protein-like II"/>
    <property type="match status" value="1"/>
</dbReference>
<dbReference type="RefSeq" id="WP_112069306.1">
    <property type="nucleotide sequence ID" value="NZ_JUGD01000023.1"/>
</dbReference>
<dbReference type="InterPro" id="IPR036390">
    <property type="entry name" value="WH_DNA-bd_sf"/>
</dbReference>
<protein>
    <submittedName>
        <fullName evidence="6">LysR family transcriptional regulator</fullName>
    </submittedName>
</protein>
<accession>A0ABX9BY59</accession>
<evidence type="ECO:0000256" key="4">
    <source>
        <dbReference type="ARBA" id="ARBA00023163"/>
    </source>
</evidence>
<evidence type="ECO:0000313" key="7">
    <source>
        <dbReference type="Proteomes" id="UP000248631"/>
    </source>
</evidence>
<dbReference type="PROSITE" id="PS50931">
    <property type="entry name" value="HTH_LYSR"/>
    <property type="match status" value="1"/>
</dbReference>
<dbReference type="PANTHER" id="PTHR30537:SF5">
    <property type="entry name" value="HTH-TYPE TRANSCRIPTIONAL ACTIVATOR TTDR-RELATED"/>
    <property type="match status" value="1"/>
</dbReference>
<keyword evidence="2" id="KW-0805">Transcription regulation</keyword>
<comment type="caution">
    <text evidence="6">The sequence shown here is derived from an EMBL/GenBank/DDBJ whole genome shotgun (WGS) entry which is preliminary data.</text>
</comment>
<evidence type="ECO:0000256" key="1">
    <source>
        <dbReference type="ARBA" id="ARBA00009437"/>
    </source>
</evidence>
<feature type="domain" description="HTH lysR-type" evidence="5">
    <location>
        <begin position="1"/>
        <end position="59"/>
    </location>
</feature>
<dbReference type="InterPro" id="IPR005119">
    <property type="entry name" value="LysR_subst-bd"/>
</dbReference>
<keyword evidence="3" id="KW-0238">DNA-binding</keyword>
<evidence type="ECO:0000256" key="3">
    <source>
        <dbReference type="ARBA" id="ARBA00023125"/>
    </source>
</evidence>
<dbReference type="InterPro" id="IPR058163">
    <property type="entry name" value="LysR-type_TF_proteobact-type"/>
</dbReference>
<dbReference type="InterPro" id="IPR036388">
    <property type="entry name" value="WH-like_DNA-bd_sf"/>
</dbReference>